<comment type="caution">
    <text evidence="13">The sequence shown here is derived from an EMBL/GenBank/DDBJ whole genome shotgun (WGS) entry which is preliminary data.</text>
</comment>
<keyword evidence="6 10" id="KW-0326">Glycosidase</keyword>
<dbReference type="PANTHER" id="PTHR31297:SF1">
    <property type="entry name" value="GLUCAN 1,3-BETA-GLUCOSIDASE I_II-RELATED"/>
    <property type="match status" value="1"/>
</dbReference>
<accession>A0ABR3PK14</accession>
<feature type="chain" id="PRO_5046067851" description="glucan 1,3-beta-glucosidase" evidence="11">
    <location>
        <begin position="22"/>
        <end position="504"/>
    </location>
</feature>
<evidence type="ECO:0000313" key="14">
    <source>
        <dbReference type="Proteomes" id="UP001562354"/>
    </source>
</evidence>
<dbReference type="InterPro" id="IPR050386">
    <property type="entry name" value="Glycosyl_hydrolase_5"/>
</dbReference>
<evidence type="ECO:0000256" key="6">
    <source>
        <dbReference type="ARBA" id="ARBA00023295"/>
    </source>
</evidence>
<dbReference type="InterPro" id="IPR017853">
    <property type="entry name" value="GH"/>
</dbReference>
<evidence type="ECO:0000256" key="5">
    <source>
        <dbReference type="ARBA" id="ARBA00022801"/>
    </source>
</evidence>
<dbReference type="InterPro" id="IPR001547">
    <property type="entry name" value="Glyco_hydro_5"/>
</dbReference>
<comment type="catalytic activity">
    <reaction evidence="8">
        <text>Successive hydrolysis of beta-D-glucose units from the non-reducing ends of (1-&gt;3)-beta-D-glucans, releasing alpha-glucose.</text>
        <dbReference type="EC" id="3.2.1.58"/>
    </reaction>
</comment>
<sequence length="504" mass="54084">MYGSVSVSLASLAFFYSSVQALPFNAPLDSSFFDHPDPAWSQSASITSSAEDTYLTGSGFLALPTASGYAWPSGTGSGTVWPVGTATGTGHAYSTGTAAATSTYSSSSATATTTTASAAPAVLPNTLRGVNIGNWLILEKWMGSDLFDNTDATDQYSFDSTDGAEAKLQEHWSTYFTEQDVAQIASWGLNSVRIPIGYWAYDNTGTPYISGADEYLEKAIGWCRTHGIKVLVDCHGSPGSQNGFDNSGRAGNVAWQSDDNLQLSISILETIAKKYGAQEYADVVFGIELVNEPISWDQNNFETTKQWAQEAYSAVKAAATNPDLNVIMHDGFMGPSEWQEISTLINGDASLAESKFWIDTHQYQNQEAADSYLTQDQHVEKACNWSSSVLLPASSNLPVIVGEFSAATNICANPDGSTVAGNTCDIDGCQCSANVPIENWNEPLLSATRKFLEAELDTFEGHSRGWFMWSYQGAGAWGYANAVKYGIIGKDVTARNYPGQCSSS</sequence>
<name>A0ABR3PK14_9PEZI</name>
<dbReference type="EMBL" id="JBFMKM010000004">
    <property type="protein sequence ID" value="KAL1306474.1"/>
    <property type="molecule type" value="Genomic_DNA"/>
</dbReference>
<keyword evidence="14" id="KW-1185">Reference proteome</keyword>
<evidence type="ECO:0000256" key="10">
    <source>
        <dbReference type="RuleBase" id="RU361153"/>
    </source>
</evidence>
<evidence type="ECO:0000256" key="3">
    <source>
        <dbReference type="ARBA" id="ARBA00022525"/>
    </source>
</evidence>
<evidence type="ECO:0000256" key="7">
    <source>
        <dbReference type="ARBA" id="ARBA00023316"/>
    </source>
</evidence>
<evidence type="ECO:0000256" key="11">
    <source>
        <dbReference type="SAM" id="SignalP"/>
    </source>
</evidence>
<comment type="similarity">
    <text evidence="2 10">Belongs to the glycosyl hydrolase 5 (cellulase A) family.</text>
</comment>
<feature type="domain" description="Glycoside hydrolase family 5" evidence="12">
    <location>
        <begin position="167"/>
        <end position="407"/>
    </location>
</feature>
<reference evidence="13 14" key="1">
    <citation type="submission" date="2024-07" db="EMBL/GenBank/DDBJ databases">
        <title>Draft sequence of the Neodothiora populina.</title>
        <authorList>
            <person name="Drown D.D."/>
            <person name="Schuette U.S."/>
            <person name="Buechlein A.B."/>
            <person name="Rusch D.R."/>
            <person name="Winton L.W."/>
            <person name="Adams G.A."/>
        </authorList>
    </citation>
    <scope>NUCLEOTIDE SEQUENCE [LARGE SCALE GENOMIC DNA]</scope>
    <source>
        <strain evidence="13 14">CPC 39397</strain>
    </source>
</reference>
<evidence type="ECO:0000313" key="13">
    <source>
        <dbReference type="EMBL" id="KAL1306474.1"/>
    </source>
</evidence>
<proteinExistence type="inferred from homology"/>
<keyword evidence="5 10" id="KW-0378">Hydrolase</keyword>
<evidence type="ECO:0000256" key="4">
    <source>
        <dbReference type="ARBA" id="ARBA00022729"/>
    </source>
</evidence>
<evidence type="ECO:0000256" key="2">
    <source>
        <dbReference type="ARBA" id="ARBA00005641"/>
    </source>
</evidence>
<keyword evidence="3" id="KW-0964">Secreted</keyword>
<comment type="subcellular location">
    <subcellularLocation>
        <location evidence="1">Secreted</location>
    </subcellularLocation>
</comment>
<dbReference type="GeneID" id="95978869"/>
<dbReference type="Pfam" id="PF00150">
    <property type="entry name" value="Cellulase"/>
    <property type="match status" value="1"/>
</dbReference>
<dbReference type="PANTHER" id="PTHR31297">
    <property type="entry name" value="GLUCAN ENDO-1,6-BETA-GLUCOSIDASE B"/>
    <property type="match status" value="1"/>
</dbReference>
<protein>
    <recommendedName>
        <fullName evidence="9">glucan 1,3-beta-glucosidase</fullName>
        <ecNumber evidence="9">3.2.1.58</ecNumber>
    </recommendedName>
</protein>
<dbReference type="Gene3D" id="3.20.20.80">
    <property type="entry name" value="Glycosidases"/>
    <property type="match status" value="1"/>
</dbReference>
<keyword evidence="7" id="KW-0961">Cell wall biogenesis/degradation</keyword>
<evidence type="ECO:0000256" key="8">
    <source>
        <dbReference type="ARBA" id="ARBA00036824"/>
    </source>
</evidence>
<dbReference type="RefSeq" id="XP_069202746.1">
    <property type="nucleotide sequence ID" value="XM_069344918.1"/>
</dbReference>
<feature type="signal peptide" evidence="11">
    <location>
        <begin position="1"/>
        <end position="21"/>
    </location>
</feature>
<evidence type="ECO:0000256" key="1">
    <source>
        <dbReference type="ARBA" id="ARBA00004613"/>
    </source>
</evidence>
<dbReference type="EC" id="3.2.1.58" evidence="9"/>
<evidence type="ECO:0000256" key="9">
    <source>
        <dbReference type="ARBA" id="ARBA00038929"/>
    </source>
</evidence>
<dbReference type="SUPFAM" id="SSF51445">
    <property type="entry name" value="(Trans)glycosidases"/>
    <property type="match status" value="1"/>
</dbReference>
<keyword evidence="4 11" id="KW-0732">Signal</keyword>
<organism evidence="13 14">
    <name type="scientific">Neodothiora populina</name>
    <dbReference type="NCBI Taxonomy" id="2781224"/>
    <lineage>
        <taxon>Eukaryota</taxon>
        <taxon>Fungi</taxon>
        <taxon>Dikarya</taxon>
        <taxon>Ascomycota</taxon>
        <taxon>Pezizomycotina</taxon>
        <taxon>Dothideomycetes</taxon>
        <taxon>Dothideomycetidae</taxon>
        <taxon>Dothideales</taxon>
        <taxon>Dothioraceae</taxon>
        <taxon>Neodothiora</taxon>
    </lineage>
</organism>
<dbReference type="Proteomes" id="UP001562354">
    <property type="component" value="Unassembled WGS sequence"/>
</dbReference>
<gene>
    <name evidence="13" type="ORF">AAFC00_005170</name>
</gene>
<evidence type="ECO:0000259" key="12">
    <source>
        <dbReference type="Pfam" id="PF00150"/>
    </source>
</evidence>